<dbReference type="RefSeq" id="XP_009175486.1">
    <property type="nucleotide sequence ID" value="XM_009177222.1"/>
</dbReference>
<sequence length="142" mass="16059">MFMRVERGRLTSSTIFKSPKRGPYDIAPRPPLSTNNRCTTSRCYWSGSPPLDFLARLQLAKQSYKQCSPRDHCSIEARPPCEDGSFRSGEFNITQDKTLVGDDVVLRPTRIAAFTSVRRIGPTYDGVSQHDKEIVLKINTNH</sequence>
<dbReference type="Proteomes" id="UP000054324">
    <property type="component" value="Unassembled WGS sequence"/>
</dbReference>
<dbReference type="EMBL" id="KL597023">
    <property type="protein sequence ID" value="KER20770.1"/>
    <property type="molecule type" value="Genomic_DNA"/>
</dbReference>
<dbReference type="GeneID" id="20324925"/>
<keyword evidence="2" id="KW-1185">Reference proteome</keyword>
<dbReference type="KEGG" id="ovi:T265_10757"/>
<evidence type="ECO:0000313" key="1">
    <source>
        <dbReference type="EMBL" id="KER20770.1"/>
    </source>
</evidence>
<name>A0A074ZC38_OPIVI</name>
<organism evidence="1 2">
    <name type="scientific">Opisthorchis viverrini</name>
    <name type="common">Southeast Asian liver fluke</name>
    <dbReference type="NCBI Taxonomy" id="6198"/>
    <lineage>
        <taxon>Eukaryota</taxon>
        <taxon>Metazoa</taxon>
        <taxon>Spiralia</taxon>
        <taxon>Lophotrochozoa</taxon>
        <taxon>Platyhelminthes</taxon>
        <taxon>Trematoda</taxon>
        <taxon>Digenea</taxon>
        <taxon>Opisthorchiida</taxon>
        <taxon>Opisthorchiata</taxon>
        <taxon>Opisthorchiidae</taxon>
        <taxon>Opisthorchis</taxon>
    </lineage>
</organism>
<gene>
    <name evidence="1" type="ORF">T265_10757</name>
</gene>
<dbReference type="AlphaFoldDB" id="A0A074ZC38"/>
<accession>A0A074ZC38</accession>
<evidence type="ECO:0000313" key="2">
    <source>
        <dbReference type="Proteomes" id="UP000054324"/>
    </source>
</evidence>
<reference evidence="1 2" key="1">
    <citation type="submission" date="2013-11" db="EMBL/GenBank/DDBJ databases">
        <title>Opisthorchis viverrini - life in the bile duct.</title>
        <authorList>
            <person name="Young N.D."/>
            <person name="Nagarajan N."/>
            <person name="Lin S.J."/>
            <person name="Korhonen P.K."/>
            <person name="Jex A.R."/>
            <person name="Hall R.S."/>
            <person name="Safavi-Hemami H."/>
            <person name="Kaewkong W."/>
            <person name="Bertrand D."/>
            <person name="Gao S."/>
            <person name="Seet Q."/>
            <person name="Wongkham S."/>
            <person name="Teh B.T."/>
            <person name="Wongkham C."/>
            <person name="Intapan P.M."/>
            <person name="Maleewong W."/>
            <person name="Yang X."/>
            <person name="Hu M."/>
            <person name="Wang Z."/>
            <person name="Hofmann A."/>
            <person name="Sternberg P.W."/>
            <person name="Tan P."/>
            <person name="Wang J."/>
            <person name="Gasser R.B."/>
        </authorList>
    </citation>
    <scope>NUCLEOTIDE SEQUENCE [LARGE SCALE GENOMIC DNA]</scope>
</reference>
<dbReference type="CTD" id="20324925"/>
<proteinExistence type="predicted"/>
<protein>
    <submittedName>
        <fullName evidence="1">Uncharacterized protein</fullName>
    </submittedName>
</protein>